<keyword evidence="2" id="KW-1185">Reference proteome</keyword>
<reference evidence="1" key="1">
    <citation type="submission" date="2021-06" db="EMBL/GenBank/DDBJ databases">
        <authorList>
            <person name="Criscuolo A."/>
        </authorList>
    </citation>
    <scope>NUCLEOTIDE SEQUENCE</scope>
    <source>
        <strain evidence="1">CIP111600</strain>
    </source>
</reference>
<name>A0A916JYK5_9BACL</name>
<dbReference type="RefSeq" id="WP_246627367.1">
    <property type="nucleotide sequence ID" value="NZ_CAJVAS010000006.1"/>
</dbReference>
<dbReference type="AlphaFoldDB" id="A0A916JYK5"/>
<sequence>MRKIAALYGGNSHQHRTYNEPKYRRWLETLIYLPDLHRTALDPYDVLLIPSQLHERLLLSSQEQIAAFAERGGIIVALGAQDHGLLHGHQWEFRPTNFWWWLDKEARSGLVLNRPEHDLFRYITLNDATWHYHGIFSPPEGADVLIRLEDGGAILYIDRVTTPGTLIMTTLDPEFHYGSYFMPATERFLDGFLPWLAEGKLKPAHYFIIIHKECASCYPARNSVRGSY</sequence>
<organism evidence="1 2">
    <name type="scientific">Paenibacillus solanacearum</name>
    <dbReference type="NCBI Taxonomy" id="2048548"/>
    <lineage>
        <taxon>Bacteria</taxon>
        <taxon>Bacillati</taxon>
        <taxon>Bacillota</taxon>
        <taxon>Bacilli</taxon>
        <taxon>Bacillales</taxon>
        <taxon>Paenibacillaceae</taxon>
        <taxon>Paenibacillus</taxon>
    </lineage>
</organism>
<comment type="caution">
    <text evidence="1">The sequence shown here is derived from an EMBL/GenBank/DDBJ whole genome shotgun (WGS) entry which is preliminary data.</text>
</comment>
<accession>A0A916JYK5</accession>
<gene>
    <name evidence="1" type="ORF">PAESOLCIP111_01826</name>
</gene>
<dbReference type="EMBL" id="CAJVAS010000006">
    <property type="protein sequence ID" value="CAG7615789.1"/>
    <property type="molecule type" value="Genomic_DNA"/>
</dbReference>
<evidence type="ECO:0000313" key="2">
    <source>
        <dbReference type="Proteomes" id="UP000693672"/>
    </source>
</evidence>
<evidence type="ECO:0000313" key="1">
    <source>
        <dbReference type="EMBL" id="CAG7615789.1"/>
    </source>
</evidence>
<proteinExistence type="predicted"/>
<dbReference type="Proteomes" id="UP000693672">
    <property type="component" value="Unassembled WGS sequence"/>
</dbReference>
<protein>
    <submittedName>
        <fullName evidence="1">Uncharacterized protein</fullName>
    </submittedName>
</protein>